<feature type="domain" description="NAD-dependent epimerase/dehydratase" evidence="2">
    <location>
        <begin position="20"/>
        <end position="251"/>
    </location>
</feature>
<dbReference type="AlphaFoldDB" id="A0A9J7BU18"/>
<evidence type="ECO:0000256" key="1">
    <source>
        <dbReference type="ARBA" id="ARBA00007637"/>
    </source>
</evidence>
<protein>
    <submittedName>
        <fullName evidence="3">CDP-glucose 4,6-dehydratase</fullName>
        <ecNumber evidence="3">4.2.1.45</ecNumber>
    </submittedName>
</protein>
<dbReference type="Proteomes" id="UP001059380">
    <property type="component" value="Chromosome"/>
</dbReference>
<organism evidence="3 4">
    <name type="scientific">Occallatibacter riparius</name>
    <dbReference type="NCBI Taxonomy" id="1002689"/>
    <lineage>
        <taxon>Bacteria</taxon>
        <taxon>Pseudomonadati</taxon>
        <taxon>Acidobacteriota</taxon>
        <taxon>Terriglobia</taxon>
        <taxon>Terriglobales</taxon>
        <taxon>Acidobacteriaceae</taxon>
        <taxon>Occallatibacter</taxon>
    </lineage>
</organism>
<proteinExistence type="inferred from homology"/>
<evidence type="ECO:0000259" key="2">
    <source>
        <dbReference type="Pfam" id="PF01370"/>
    </source>
</evidence>
<name>A0A9J7BU18_9BACT</name>
<keyword evidence="3" id="KW-0456">Lyase</keyword>
<accession>A0A9J7BU18</accession>
<reference evidence="3" key="1">
    <citation type="submission" date="2021-04" db="EMBL/GenBank/DDBJ databases">
        <title>Phylogenetic analysis of Acidobacteriaceae.</title>
        <authorList>
            <person name="Qiu L."/>
            <person name="Zhang Q."/>
        </authorList>
    </citation>
    <scope>NUCLEOTIDE SEQUENCE</scope>
    <source>
        <strain evidence="3">DSM 25168</strain>
    </source>
</reference>
<dbReference type="GO" id="GO:0047733">
    <property type="term" value="F:CDP-glucose 4,6-dehydratase activity"/>
    <property type="evidence" value="ECO:0007669"/>
    <property type="project" value="UniProtKB-EC"/>
</dbReference>
<dbReference type="KEGG" id="orp:MOP44_09350"/>
<dbReference type="EMBL" id="CP093313">
    <property type="protein sequence ID" value="UWZ86136.1"/>
    <property type="molecule type" value="Genomic_DNA"/>
</dbReference>
<gene>
    <name evidence="3" type="primary">rfbG</name>
    <name evidence="3" type="ORF">MOP44_09350</name>
</gene>
<dbReference type="InterPro" id="IPR013445">
    <property type="entry name" value="CDP_4_6_deHydtase"/>
</dbReference>
<dbReference type="PANTHER" id="PTHR43000">
    <property type="entry name" value="DTDP-D-GLUCOSE 4,6-DEHYDRATASE-RELATED"/>
    <property type="match status" value="1"/>
</dbReference>
<keyword evidence="4" id="KW-1185">Reference proteome</keyword>
<sequence length="361" mass="40147">MESLAIGRLPDTSFWRRQRVFLTGHTGFKGTWLALWLEMMGAEVCGYSHPPETTPNLFDNVQPVAGMRSEIGDIRDLEDLRRVVRNFGPTIALHMAAQPLVRRSYRNPVETMAENVMGTANVLEALRSAAELQAIVVITTDKVYRNLETGRAFVEDDPLGGHDPYSASKAAAEIVTSSWSQSFFQEKGVAVATARAGNVVGGGDWSEDRLIPDIWRANQKGEALVLRYPRSTRPWEHVLEPLCGYLLFAEALTERRPALPDALNFGPPPEDELPVAEVADLVASALGAEVGWVPAENVEFVEMRSLALDASLATRTLGWRPRLNTRQALEWTAAWYKAFDEGGSPRELIERQITRYISETE</sequence>
<dbReference type="InterPro" id="IPR036291">
    <property type="entry name" value="NAD(P)-bd_dom_sf"/>
</dbReference>
<dbReference type="Pfam" id="PF01370">
    <property type="entry name" value="Epimerase"/>
    <property type="match status" value="1"/>
</dbReference>
<dbReference type="Gene3D" id="3.90.25.10">
    <property type="entry name" value="UDP-galactose 4-epimerase, domain 1"/>
    <property type="match status" value="1"/>
</dbReference>
<dbReference type="EC" id="4.2.1.45" evidence="3"/>
<evidence type="ECO:0000313" key="4">
    <source>
        <dbReference type="Proteomes" id="UP001059380"/>
    </source>
</evidence>
<dbReference type="SUPFAM" id="SSF51735">
    <property type="entry name" value="NAD(P)-binding Rossmann-fold domains"/>
    <property type="match status" value="1"/>
</dbReference>
<dbReference type="RefSeq" id="WP_260795780.1">
    <property type="nucleotide sequence ID" value="NZ_CP093313.1"/>
</dbReference>
<dbReference type="InterPro" id="IPR001509">
    <property type="entry name" value="Epimerase_deHydtase"/>
</dbReference>
<evidence type="ECO:0000313" key="3">
    <source>
        <dbReference type="EMBL" id="UWZ86136.1"/>
    </source>
</evidence>
<dbReference type="Gene3D" id="3.40.50.720">
    <property type="entry name" value="NAD(P)-binding Rossmann-like Domain"/>
    <property type="match status" value="1"/>
</dbReference>
<comment type="similarity">
    <text evidence="1">Belongs to the NAD(P)-dependent epimerase/dehydratase family.</text>
</comment>
<dbReference type="NCBIfam" id="TIGR02622">
    <property type="entry name" value="CDP_4_6_dhtase"/>
    <property type="match status" value="1"/>
</dbReference>